<proteinExistence type="inferred from homology"/>
<comment type="similarity">
    <text evidence="6">Belongs to the carbohydrate kinase PfkB family. LacC subfamily.</text>
</comment>
<dbReference type="InterPro" id="IPR017583">
    <property type="entry name" value="Tagatose/fructose_Pkinase"/>
</dbReference>
<keyword evidence="3 6" id="KW-0547">Nucleotide-binding</keyword>
<name>A0A0R1U4U9_9LACO</name>
<dbReference type="GO" id="GO:0005524">
    <property type="term" value="F:ATP binding"/>
    <property type="evidence" value="ECO:0007669"/>
    <property type="project" value="UniProtKB-KW"/>
</dbReference>
<keyword evidence="4 8" id="KW-0418">Kinase</keyword>
<dbReference type="Gene3D" id="3.40.1190.20">
    <property type="match status" value="1"/>
</dbReference>
<dbReference type="PIRSF" id="PIRSF000535">
    <property type="entry name" value="1PFK/6PFK/LacC"/>
    <property type="match status" value="1"/>
</dbReference>
<dbReference type="Pfam" id="PF00294">
    <property type="entry name" value="PfkB"/>
    <property type="match status" value="1"/>
</dbReference>
<dbReference type="GO" id="GO:0005988">
    <property type="term" value="P:lactose metabolic process"/>
    <property type="evidence" value="ECO:0007669"/>
    <property type="project" value="UniProtKB-KW"/>
</dbReference>
<dbReference type="InterPro" id="IPR022463">
    <property type="entry name" value="1-PFruKinase"/>
</dbReference>
<dbReference type="EC" id="2.7.1.144" evidence="6"/>
<dbReference type="Proteomes" id="UP000051922">
    <property type="component" value="Unassembled WGS sequence"/>
</dbReference>
<reference evidence="8 9" key="1">
    <citation type="journal article" date="2015" name="Genome Announc.">
        <title>Expanding the biotechnology potential of lactobacilli through comparative genomics of 213 strains and associated genera.</title>
        <authorList>
            <person name="Sun Z."/>
            <person name="Harris H.M."/>
            <person name="McCann A."/>
            <person name="Guo C."/>
            <person name="Argimon S."/>
            <person name="Zhang W."/>
            <person name="Yang X."/>
            <person name="Jeffery I.B."/>
            <person name="Cooney J.C."/>
            <person name="Kagawa T.F."/>
            <person name="Liu W."/>
            <person name="Song Y."/>
            <person name="Salvetti E."/>
            <person name="Wrobel A."/>
            <person name="Rasinkangas P."/>
            <person name="Parkhill J."/>
            <person name="Rea M.C."/>
            <person name="O'Sullivan O."/>
            <person name="Ritari J."/>
            <person name="Douillard F.P."/>
            <person name="Paul Ross R."/>
            <person name="Yang R."/>
            <person name="Briner A.E."/>
            <person name="Felis G.E."/>
            <person name="de Vos W.M."/>
            <person name="Barrangou R."/>
            <person name="Klaenhammer T.R."/>
            <person name="Caufield P.W."/>
            <person name="Cui Y."/>
            <person name="Zhang H."/>
            <person name="O'Toole P.W."/>
        </authorList>
    </citation>
    <scope>NUCLEOTIDE SEQUENCE [LARGE SCALE GENOMIC DNA]</scope>
    <source>
        <strain evidence="8 9">DSM 15945</strain>
    </source>
</reference>
<keyword evidence="6" id="KW-0423">Lactose metabolism</keyword>
<dbReference type="GO" id="GO:0008662">
    <property type="term" value="F:1-phosphofructokinase activity"/>
    <property type="evidence" value="ECO:0007669"/>
    <property type="project" value="InterPro"/>
</dbReference>
<evidence type="ECO:0000256" key="4">
    <source>
        <dbReference type="ARBA" id="ARBA00022777"/>
    </source>
</evidence>
<dbReference type="PANTHER" id="PTHR46566">
    <property type="entry name" value="1-PHOSPHOFRUCTOKINASE-RELATED"/>
    <property type="match status" value="1"/>
</dbReference>
<dbReference type="EMBL" id="AZFJ01000045">
    <property type="protein sequence ID" value="KRL86339.1"/>
    <property type="molecule type" value="Genomic_DNA"/>
</dbReference>
<accession>A0A0R1U4U9</accession>
<dbReference type="PATRIC" id="fig|1423783.4.peg.885"/>
<organism evidence="8 9">
    <name type="scientific">Lacticaseibacillus pantheris DSM 15945 = JCM 12539 = NBRC 106106</name>
    <dbReference type="NCBI Taxonomy" id="1423783"/>
    <lineage>
        <taxon>Bacteria</taxon>
        <taxon>Bacillati</taxon>
        <taxon>Bacillota</taxon>
        <taxon>Bacilli</taxon>
        <taxon>Lactobacillales</taxon>
        <taxon>Lactobacillaceae</taxon>
        <taxon>Lacticaseibacillus</taxon>
    </lineage>
</organism>
<dbReference type="GO" id="GO:2001059">
    <property type="term" value="P:D-tagatose 6-phosphate catabolic process"/>
    <property type="evidence" value="ECO:0007669"/>
    <property type="project" value="UniProtKB-UniPathway"/>
</dbReference>
<keyword evidence="5 6" id="KW-0067">ATP-binding</keyword>
<comment type="caution">
    <text evidence="8">The sequence shown here is derived from an EMBL/GenBank/DDBJ whole genome shotgun (WGS) entry which is preliminary data.</text>
</comment>
<dbReference type="STRING" id="1423783.FC50_GL000858"/>
<comment type="similarity">
    <text evidence="1">Belongs to the carbohydrate kinase pfkB family.</text>
</comment>
<sequence length="314" mass="33610">MLTGGAAMIYTLTLNPAIDLFIDTPRMDEGVVNRTNSYDVQANGKGVNVSFILQRLHVPNQALGIGGGFTLDYISQQLTAAGITNDFVDSGGTTRINVFAHVQDGHREYKLVNPGPVVASSARQQLVDKLARLGHGDVLIISGSFAQGIEPDFITSVGRMSAQQHFRLVIDTSYPTVLDTLQYHPLLIKPNNAELTSWFGLPADADTDQLVRLGHHLRDRGAQNVLISRGGAGAILIGEHDYTGSAPRVNVLNSAGAGDTMLGTFVAGLVNGKDAPDNLRMALAAGSDTARSAWITDFQHVDELAEQVQIKQLS</sequence>
<evidence type="ECO:0000313" key="9">
    <source>
        <dbReference type="Proteomes" id="UP000051922"/>
    </source>
</evidence>
<gene>
    <name evidence="8" type="ORF">FC50_GL000858</name>
</gene>
<keyword evidence="9" id="KW-1185">Reference proteome</keyword>
<dbReference type="UniPathway" id="UPA00704">
    <property type="reaction ID" value="UER00715"/>
</dbReference>
<evidence type="ECO:0000313" key="8">
    <source>
        <dbReference type="EMBL" id="KRL86339.1"/>
    </source>
</evidence>
<comment type="catalytic activity">
    <reaction evidence="6">
        <text>D-tagatofuranose 6-phosphate + ATP = D-tagatofuranose 1,6-bisphosphate + ADP + H(+)</text>
        <dbReference type="Rhea" id="RHEA:12420"/>
        <dbReference type="ChEBI" id="CHEBI:15378"/>
        <dbReference type="ChEBI" id="CHEBI:30616"/>
        <dbReference type="ChEBI" id="CHEBI:58694"/>
        <dbReference type="ChEBI" id="CHEBI:58695"/>
        <dbReference type="ChEBI" id="CHEBI:456216"/>
        <dbReference type="EC" id="2.7.1.144"/>
    </reaction>
</comment>
<dbReference type="NCBIfam" id="TIGR03168">
    <property type="entry name" value="1-PFK"/>
    <property type="match status" value="1"/>
</dbReference>
<dbReference type="GO" id="GO:0005829">
    <property type="term" value="C:cytosol"/>
    <property type="evidence" value="ECO:0007669"/>
    <property type="project" value="TreeGrafter"/>
</dbReference>
<dbReference type="AlphaFoldDB" id="A0A0R1U4U9"/>
<evidence type="ECO:0000259" key="7">
    <source>
        <dbReference type="Pfam" id="PF00294"/>
    </source>
</evidence>
<dbReference type="InterPro" id="IPR029056">
    <property type="entry name" value="Ribokinase-like"/>
</dbReference>
<comment type="pathway">
    <text evidence="6">Carbohydrate metabolism; D-tagatose 6-phosphate degradation; D-glyceraldehyde 3-phosphate and glycerone phosphate from D-tagatose 6-phosphate: step 1/2.</text>
</comment>
<feature type="domain" description="Carbohydrate kinase PfkB" evidence="7">
    <location>
        <begin position="15"/>
        <end position="287"/>
    </location>
</feature>
<dbReference type="InterPro" id="IPR011611">
    <property type="entry name" value="PfkB_dom"/>
</dbReference>
<evidence type="ECO:0000256" key="5">
    <source>
        <dbReference type="ARBA" id="ARBA00022840"/>
    </source>
</evidence>
<protein>
    <recommendedName>
        <fullName evidence="6">Tagatose-6-phosphate kinase</fullName>
        <ecNumber evidence="6">2.7.1.144</ecNumber>
    </recommendedName>
</protein>
<dbReference type="PANTHER" id="PTHR46566:SF1">
    <property type="entry name" value="1-PHOSPHOFRUCTOKINASE"/>
    <property type="match status" value="1"/>
</dbReference>
<keyword evidence="2 6" id="KW-0808">Transferase</keyword>
<dbReference type="SUPFAM" id="SSF53613">
    <property type="entry name" value="Ribokinase-like"/>
    <property type="match status" value="1"/>
</dbReference>
<evidence type="ECO:0000256" key="1">
    <source>
        <dbReference type="ARBA" id="ARBA00005380"/>
    </source>
</evidence>
<dbReference type="GO" id="GO:0009024">
    <property type="term" value="F:tagatose-6-phosphate kinase activity"/>
    <property type="evidence" value="ECO:0007669"/>
    <property type="project" value="UniProtKB-EC"/>
</dbReference>
<evidence type="ECO:0000256" key="3">
    <source>
        <dbReference type="ARBA" id="ARBA00022741"/>
    </source>
</evidence>
<evidence type="ECO:0000256" key="2">
    <source>
        <dbReference type="ARBA" id="ARBA00022679"/>
    </source>
</evidence>
<evidence type="ECO:0000256" key="6">
    <source>
        <dbReference type="PIRNR" id="PIRNR000535"/>
    </source>
</evidence>
<dbReference type="NCBIfam" id="TIGR03828">
    <property type="entry name" value="pfkB"/>
    <property type="match status" value="1"/>
</dbReference>
<dbReference type="CDD" id="cd01164">
    <property type="entry name" value="FruK_PfkB_like"/>
    <property type="match status" value="1"/>
</dbReference>